<proteinExistence type="predicted"/>
<name>A0A849BL60_9ACTN</name>
<gene>
    <name evidence="1" type="ORF">HLB09_02960</name>
</gene>
<reference evidence="1 2" key="1">
    <citation type="submission" date="2020-05" db="EMBL/GenBank/DDBJ databases">
        <title>MicrobeNet Type strains.</title>
        <authorList>
            <person name="Nicholson A.C."/>
        </authorList>
    </citation>
    <scope>NUCLEOTIDE SEQUENCE [LARGE SCALE GENOMIC DNA]</scope>
    <source>
        <strain evidence="1 2">JCM 14547</strain>
    </source>
</reference>
<protein>
    <recommendedName>
        <fullName evidence="3">IrrE N-terminal-like domain-containing protein</fullName>
    </recommendedName>
</protein>
<organism evidence="1 2">
    <name type="scientific">Pseudokineococcus marinus</name>
    <dbReference type="NCBI Taxonomy" id="351215"/>
    <lineage>
        <taxon>Bacteria</taxon>
        <taxon>Bacillati</taxon>
        <taxon>Actinomycetota</taxon>
        <taxon>Actinomycetes</taxon>
        <taxon>Kineosporiales</taxon>
        <taxon>Kineosporiaceae</taxon>
        <taxon>Pseudokineococcus</taxon>
    </lineage>
</organism>
<evidence type="ECO:0008006" key="3">
    <source>
        <dbReference type="Google" id="ProtNLM"/>
    </source>
</evidence>
<comment type="caution">
    <text evidence="1">The sequence shown here is derived from an EMBL/GenBank/DDBJ whole genome shotgun (WGS) entry which is preliminary data.</text>
</comment>
<dbReference type="EMBL" id="JABEMA010000019">
    <property type="protein sequence ID" value="NNH22065.1"/>
    <property type="molecule type" value="Genomic_DNA"/>
</dbReference>
<evidence type="ECO:0000313" key="2">
    <source>
        <dbReference type="Proteomes" id="UP000555552"/>
    </source>
</evidence>
<keyword evidence="2" id="KW-1185">Reference proteome</keyword>
<accession>A0A849BL60</accession>
<dbReference type="Proteomes" id="UP000555552">
    <property type="component" value="Unassembled WGS sequence"/>
</dbReference>
<dbReference type="RefSeq" id="WP_171201922.1">
    <property type="nucleotide sequence ID" value="NZ_BAAANP010000011.1"/>
</dbReference>
<dbReference type="AlphaFoldDB" id="A0A849BL60"/>
<sequence>MSSGAPGLFGQGSLELDLEGQLELSLAEEPSAASSADQARQSVDDLVRGAQRYRTASQYADLLRAVGSSRHLSPLNAVLVDVQRPGATHVLTAARWRERHRRVVRADAQPLVVLAPRGPVTFVFDVTGTEPLEGAPPLPLEVTDPGAAVAATGEPALTARLDRLVDNLVGLGVGVRTGRLGSQQAGSVRAVTGGRPLRRERVARGGRQQTVVERVPLRYEVVLADGLEPRRRLVALLHAAAHVLCGHLGTPDPLWWPDRSGVEHDVEEWEAESVAHLVARRADSSVELPPSVQQHLEAGLQPPLFSLERLARATGDLEAYGTRRFRSAELGRARPTT</sequence>
<evidence type="ECO:0000313" key="1">
    <source>
        <dbReference type="EMBL" id="NNH22065.1"/>
    </source>
</evidence>